<dbReference type="RefSeq" id="WP_210668113.1">
    <property type="nucleotide sequence ID" value="NZ_JAGFBV010000040.1"/>
</dbReference>
<dbReference type="PANTHER" id="PTHR33408:SF4">
    <property type="entry name" value="TRANSPOSASE DDE DOMAIN-CONTAINING PROTEIN"/>
    <property type="match status" value="1"/>
</dbReference>
<gene>
    <name evidence="3" type="ORF">J3495_17765</name>
</gene>
<dbReference type="EMBL" id="JAGFBV010000040">
    <property type="protein sequence ID" value="MBP4139924.1"/>
    <property type="molecule type" value="Genomic_DNA"/>
</dbReference>
<reference evidence="3 4" key="1">
    <citation type="submission" date="2021-03" db="EMBL/GenBank/DDBJ databases">
        <title>Flavobacterium Flabelliformis Sp. Nov. And Flavobacterium Geliluteum Sp. Nov., Two Novel Multidrug Resistant Psychrophilic Species Isolated From Antarctica.</title>
        <authorList>
            <person name="Kralova S."/>
            <person name="Busse H.J."/>
            <person name="Bezdicek M."/>
            <person name="Nykrynova M."/>
            <person name="Kroupova E."/>
            <person name="Krsek D."/>
            <person name="Sedlacek I."/>
        </authorList>
    </citation>
    <scope>NUCLEOTIDE SEQUENCE [LARGE SCALE GENOMIC DNA]</scope>
    <source>
        <strain evidence="3 4">P7388</strain>
    </source>
</reference>
<feature type="domain" description="Transposase DDE" evidence="2">
    <location>
        <begin position="364"/>
        <end position="476"/>
    </location>
</feature>
<dbReference type="Pfam" id="PF05598">
    <property type="entry name" value="DUF772"/>
    <property type="match status" value="1"/>
</dbReference>
<sequence length="531" mass="61365">MQGRKEFTPKMLYQVHLTDLIPAHNFYRLLDQSIDFRFLYKATAKYYGDEGQESIDPVVFFKICLVGYLNNINSDRKLIEYCSNCLDVRLFIRYDIDEALPWHSTISRTRQLYGEEVFLSLFKEVLKLCVSKGMIRGKRQAVDSVFIKANASMDSLVEKEVLEDASAFVDELEENSEFKTTSTRKKLVEQHHQWKKEAYKSQPNPSFKIDKVDEHGNLIRPRFVSNHTHYSPTDSDARVSVKPGKARQLNYFGQIAVDDAHHVITGACSDFADKRDSQCLEKIVELTEENLNENGIELEELLADGGYSSGEALKYLNQKNISAYIPNFGQYKPEREGFIFNKELHQYECIKEGSNKALLLFKGEKTDSKGYTKRTYRSSESDCKNCPLREQCCGKSTKFKKIDDSIHKEHYDRMHEKLTQNPYYAKKMVRVRSKTVEPVIGTLVNFTNMKRVNTRGIQQANKHVLMAALTYNLKKYLKFITKKTKIKAGVVSELQAKVSTFLKTAIYNLRNMFLSISIFKDYNLQPKINLA</sequence>
<evidence type="ECO:0000313" key="3">
    <source>
        <dbReference type="EMBL" id="MBP4139924.1"/>
    </source>
</evidence>
<dbReference type="InterPro" id="IPR025668">
    <property type="entry name" value="Tnp_DDE_dom"/>
</dbReference>
<dbReference type="InterPro" id="IPR047629">
    <property type="entry name" value="IS1182_transpos"/>
</dbReference>
<dbReference type="InterPro" id="IPR008490">
    <property type="entry name" value="Transposase_InsH_N"/>
</dbReference>
<organism evidence="3 4">
    <name type="scientific">Flavobacterium geliluteum</name>
    <dbReference type="NCBI Taxonomy" id="2816120"/>
    <lineage>
        <taxon>Bacteria</taxon>
        <taxon>Pseudomonadati</taxon>
        <taxon>Bacteroidota</taxon>
        <taxon>Flavobacteriia</taxon>
        <taxon>Flavobacteriales</taxon>
        <taxon>Flavobacteriaceae</taxon>
        <taxon>Flavobacterium</taxon>
    </lineage>
</organism>
<protein>
    <submittedName>
        <fullName evidence="3">IS1182 family transposase</fullName>
    </submittedName>
</protein>
<dbReference type="NCBIfam" id="NF033551">
    <property type="entry name" value="transpos_IS1182"/>
    <property type="match status" value="1"/>
</dbReference>
<accession>A0A940XA23</accession>
<name>A0A940XA23_9FLAO</name>
<proteinExistence type="predicted"/>
<feature type="domain" description="Transposase InsH N-terminal" evidence="1">
    <location>
        <begin position="17"/>
        <end position="111"/>
    </location>
</feature>
<keyword evidence="4" id="KW-1185">Reference proteome</keyword>
<evidence type="ECO:0000259" key="2">
    <source>
        <dbReference type="Pfam" id="PF13751"/>
    </source>
</evidence>
<dbReference type="Pfam" id="PF13751">
    <property type="entry name" value="DDE_Tnp_1_6"/>
    <property type="match status" value="1"/>
</dbReference>
<dbReference type="PANTHER" id="PTHR33408">
    <property type="entry name" value="TRANSPOSASE"/>
    <property type="match status" value="1"/>
</dbReference>
<comment type="caution">
    <text evidence="3">The sequence shown here is derived from an EMBL/GenBank/DDBJ whole genome shotgun (WGS) entry which is preliminary data.</text>
</comment>
<evidence type="ECO:0000259" key="1">
    <source>
        <dbReference type="Pfam" id="PF05598"/>
    </source>
</evidence>
<dbReference type="AlphaFoldDB" id="A0A940XA23"/>
<evidence type="ECO:0000313" key="4">
    <source>
        <dbReference type="Proteomes" id="UP000675047"/>
    </source>
</evidence>
<dbReference type="Proteomes" id="UP000675047">
    <property type="component" value="Unassembled WGS sequence"/>
</dbReference>